<gene>
    <name evidence="1" type="ORF">BSTOLATCC_MIC65261</name>
</gene>
<evidence type="ECO:0000313" key="2">
    <source>
        <dbReference type="Proteomes" id="UP001162131"/>
    </source>
</evidence>
<comment type="caution">
    <text evidence="1">The sequence shown here is derived from an EMBL/GenBank/DDBJ whole genome shotgun (WGS) entry which is preliminary data.</text>
</comment>
<dbReference type="InterPro" id="IPR006212">
    <property type="entry name" value="Furin_repeat"/>
</dbReference>
<protein>
    <recommendedName>
        <fullName evidence="3">TNFR-Cys domain-containing protein</fullName>
    </recommendedName>
</protein>
<dbReference type="Gene3D" id="2.10.220.10">
    <property type="entry name" value="Hormone Receptor, Insulin-like Growth Factor Receptor 1, Chain A, domain 2"/>
    <property type="match status" value="1"/>
</dbReference>
<accession>A0AAU9KD31</accession>
<dbReference type="Proteomes" id="UP001162131">
    <property type="component" value="Unassembled WGS sequence"/>
</dbReference>
<dbReference type="SUPFAM" id="SSF49899">
    <property type="entry name" value="Concanavalin A-like lectins/glucanases"/>
    <property type="match status" value="1"/>
</dbReference>
<dbReference type="SUPFAM" id="SSF57184">
    <property type="entry name" value="Growth factor receptor domain"/>
    <property type="match status" value="1"/>
</dbReference>
<sequence>MLLPGCCKCCPCNELWRASLCFNIWFCLISNAYSSGNLIVSLHPVIQAPKISGIILMRGSCATNDYCNMCYQQLCVTCDEANLICISCIANAEPIGGVCQCSPNAYWVSSTKTCEKCDNLCSDCSGSLNFICTTCVSPNILVSNICLRECPYGFGSCTPISTPVIDQNFANYFYGAYGLFTTGTSSSSCYFFTSPEAVDPLPAKNRGLYFYGGSYLQTSSVYISFNFSLEIWIWILPGSGDILGNSPNNKIAISANGALTIILENRLEATTPITTAALNSSGTGWAYIAFVVSFSSSTISTTIVPYLNNSPQTSITTTDYIYRDAAGNSIYLGQNSSSKFIGYIYQFTLWNWLSRILILNTQIKYVAQGQLLIAFGLAL</sequence>
<evidence type="ECO:0008006" key="3">
    <source>
        <dbReference type="Google" id="ProtNLM"/>
    </source>
</evidence>
<dbReference type="SMART" id="SM00261">
    <property type="entry name" value="FU"/>
    <property type="match status" value="1"/>
</dbReference>
<dbReference type="AlphaFoldDB" id="A0AAU9KD31"/>
<reference evidence="1" key="1">
    <citation type="submission" date="2021-09" db="EMBL/GenBank/DDBJ databases">
        <authorList>
            <consortium name="AG Swart"/>
            <person name="Singh M."/>
            <person name="Singh A."/>
            <person name="Seah K."/>
            <person name="Emmerich C."/>
        </authorList>
    </citation>
    <scope>NUCLEOTIDE SEQUENCE</scope>
    <source>
        <strain evidence="1">ATCC30299</strain>
    </source>
</reference>
<dbReference type="InterPro" id="IPR009030">
    <property type="entry name" value="Growth_fac_rcpt_cys_sf"/>
</dbReference>
<name>A0AAU9KD31_9CILI</name>
<dbReference type="EMBL" id="CAJZBQ010000063">
    <property type="protein sequence ID" value="CAG9335946.1"/>
    <property type="molecule type" value="Genomic_DNA"/>
</dbReference>
<organism evidence="1 2">
    <name type="scientific">Blepharisma stoltei</name>
    <dbReference type="NCBI Taxonomy" id="1481888"/>
    <lineage>
        <taxon>Eukaryota</taxon>
        <taxon>Sar</taxon>
        <taxon>Alveolata</taxon>
        <taxon>Ciliophora</taxon>
        <taxon>Postciliodesmatophora</taxon>
        <taxon>Heterotrichea</taxon>
        <taxon>Heterotrichida</taxon>
        <taxon>Blepharismidae</taxon>
        <taxon>Blepharisma</taxon>
    </lineage>
</organism>
<dbReference type="InterPro" id="IPR013320">
    <property type="entry name" value="ConA-like_dom_sf"/>
</dbReference>
<proteinExistence type="predicted"/>
<keyword evidence="2" id="KW-1185">Reference proteome</keyword>
<evidence type="ECO:0000313" key="1">
    <source>
        <dbReference type="EMBL" id="CAG9335946.1"/>
    </source>
</evidence>
<dbReference type="CDD" id="cd00064">
    <property type="entry name" value="FU"/>
    <property type="match status" value="1"/>
</dbReference>